<evidence type="ECO:0000313" key="3">
    <source>
        <dbReference type="Proteomes" id="UP001578633"/>
    </source>
</evidence>
<dbReference type="EMBL" id="JBHGVX010000001">
    <property type="protein sequence ID" value="KAL1801730.1"/>
    <property type="molecule type" value="Genomic_DNA"/>
</dbReference>
<comment type="caution">
    <text evidence="2">The sequence shown here is derived from an EMBL/GenBank/DDBJ whole genome shotgun (WGS) entry which is preliminary data.</text>
</comment>
<gene>
    <name evidence="2" type="ORF">ACET3X_002072</name>
</gene>
<proteinExistence type="predicted"/>
<dbReference type="RefSeq" id="XP_069312314.1">
    <property type="nucleotide sequence ID" value="XM_069447434.1"/>
</dbReference>
<reference evidence="2 3" key="1">
    <citation type="submission" date="2024-09" db="EMBL/GenBank/DDBJ databases">
        <title>T2T genomes of carrot and Alternaria dauci and their utility for understanding host-pathogen interaction during carrot leaf blight disease.</title>
        <authorList>
            <person name="Liu W."/>
            <person name="Xu S."/>
            <person name="Ou C."/>
            <person name="Liu X."/>
            <person name="Zhuang F."/>
            <person name="Deng X.W."/>
        </authorList>
    </citation>
    <scope>NUCLEOTIDE SEQUENCE [LARGE SCALE GENOMIC DNA]</scope>
    <source>
        <strain evidence="2 3">A2016</strain>
    </source>
</reference>
<dbReference type="GeneID" id="96082394"/>
<dbReference type="Pfam" id="PF11951">
    <property type="entry name" value="Fungal_trans_2"/>
    <property type="match status" value="1"/>
</dbReference>
<accession>A0ABR3UZH1</accession>
<evidence type="ECO:0000256" key="1">
    <source>
        <dbReference type="SAM" id="MobiDB-lite"/>
    </source>
</evidence>
<name>A0ABR3UZH1_9PLEO</name>
<organism evidence="2 3">
    <name type="scientific">Alternaria dauci</name>
    <dbReference type="NCBI Taxonomy" id="48095"/>
    <lineage>
        <taxon>Eukaryota</taxon>
        <taxon>Fungi</taxon>
        <taxon>Dikarya</taxon>
        <taxon>Ascomycota</taxon>
        <taxon>Pezizomycotina</taxon>
        <taxon>Dothideomycetes</taxon>
        <taxon>Pleosporomycetidae</taxon>
        <taxon>Pleosporales</taxon>
        <taxon>Pleosporineae</taxon>
        <taxon>Pleosporaceae</taxon>
        <taxon>Alternaria</taxon>
        <taxon>Alternaria sect. Porri</taxon>
    </lineage>
</organism>
<protein>
    <submittedName>
        <fullName evidence="2">Uncharacterized protein</fullName>
    </submittedName>
</protein>
<dbReference type="Proteomes" id="UP001578633">
    <property type="component" value="Chromosome 1"/>
</dbReference>
<dbReference type="InterPro" id="IPR021858">
    <property type="entry name" value="Fun_TF"/>
</dbReference>
<sequence>MSFGLPRPKRFRANNALTLPVLSGVAVPTRASPVPNLAYTNTTTDSECQDKLGLFQDDQWQDIFIPVSIEDAAPHEDENPSAASRKRSWSSPFGEASDPQWLLTNFPELGPDILQLPPRSCAPIIVNPFNDQTTILHPRLRNYAEPVALPEDGLLNGLIKVRLNLSRYQQKFPAVPLQKFPWRKPRNGVPLIDQDIRDGLTRLPPDFGRGLKLAGMDEKLFEFFRIAICAATTVIKADNCYLHEIIPIAVKSDCVKHAILALAATYILDYSGEEKVKASANLHWKRAVLLLDKELQDTERCKPGKENAVIAAMLLFGHNENVNWEASNSANECPPWYKATQLAERVLEMSDPLYNYHSASNVQCSRARITIGNRLAQYNIMSAIACPLDGFQTKCSFTWLLEGGEHNPSFCQTIRGSK</sequence>
<evidence type="ECO:0000313" key="2">
    <source>
        <dbReference type="EMBL" id="KAL1801730.1"/>
    </source>
</evidence>
<feature type="region of interest" description="Disordered" evidence="1">
    <location>
        <begin position="74"/>
        <end position="93"/>
    </location>
</feature>
<keyword evidence="3" id="KW-1185">Reference proteome</keyword>